<feature type="non-terminal residue" evidence="2">
    <location>
        <position position="100"/>
    </location>
</feature>
<feature type="compositionally biased region" description="Polar residues" evidence="1">
    <location>
        <begin position="1"/>
        <end position="18"/>
    </location>
</feature>
<dbReference type="Proteomes" id="UP001066276">
    <property type="component" value="Chromosome 6"/>
</dbReference>
<evidence type="ECO:0000313" key="3">
    <source>
        <dbReference type="Proteomes" id="UP001066276"/>
    </source>
</evidence>
<feature type="region of interest" description="Disordered" evidence="1">
    <location>
        <begin position="1"/>
        <end position="65"/>
    </location>
</feature>
<sequence length="100" mass="10961">LSPSAATLLTRSWSSTPGSKIPTAARPPRTLPKDPLSATTALLLPRRTTNTHRTQHSQKTTTNPEPLNCILLKAHSLSNHSREIWSTINTLIPDIAFITE</sequence>
<evidence type="ECO:0000256" key="1">
    <source>
        <dbReference type="SAM" id="MobiDB-lite"/>
    </source>
</evidence>
<feature type="non-terminal residue" evidence="2">
    <location>
        <position position="1"/>
    </location>
</feature>
<reference evidence="2" key="1">
    <citation type="journal article" date="2022" name="bioRxiv">
        <title>Sequencing and chromosome-scale assembly of the giantPleurodeles waltlgenome.</title>
        <authorList>
            <person name="Brown T."/>
            <person name="Elewa A."/>
            <person name="Iarovenko S."/>
            <person name="Subramanian E."/>
            <person name="Araus A.J."/>
            <person name="Petzold A."/>
            <person name="Susuki M."/>
            <person name="Suzuki K.-i.T."/>
            <person name="Hayashi T."/>
            <person name="Toyoda A."/>
            <person name="Oliveira C."/>
            <person name="Osipova E."/>
            <person name="Leigh N.D."/>
            <person name="Simon A."/>
            <person name="Yun M.H."/>
        </authorList>
    </citation>
    <scope>NUCLEOTIDE SEQUENCE</scope>
    <source>
        <strain evidence="2">20211129_DDA</strain>
        <tissue evidence="2">Liver</tissue>
    </source>
</reference>
<feature type="compositionally biased region" description="Low complexity" evidence="1">
    <location>
        <begin position="35"/>
        <end position="48"/>
    </location>
</feature>
<protein>
    <submittedName>
        <fullName evidence="2">Uncharacterized protein</fullName>
    </submittedName>
</protein>
<gene>
    <name evidence="2" type="ORF">NDU88_004839</name>
</gene>
<dbReference type="AlphaFoldDB" id="A0AAV7QJI3"/>
<organism evidence="2 3">
    <name type="scientific">Pleurodeles waltl</name>
    <name type="common">Iberian ribbed newt</name>
    <dbReference type="NCBI Taxonomy" id="8319"/>
    <lineage>
        <taxon>Eukaryota</taxon>
        <taxon>Metazoa</taxon>
        <taxon>Chordata</taxon>
        <taxon>Craniata</taxon>
        <taxon>Vertebrata</taxon>
        <taxon>Euteleostomi</taxon>
        <taxon>Amphibia</taxon>
        <taxon>Batrachia</taxon>
        <taxon>Caudata</taxon>
        <taxon>Salamandroidea</taxon>
        <taxon>Salamandridae</taxon>
        <taxon>Pleurodelinae</taxon>
        <taxon>Pleurodeles</taxon>
    </lineage>
</organism>
<accession>A0AAV7QJI3</accession>
<comment type="caution">
    <text evidence="2">The sequence shown here is derived from an EMBL/GenBank/DDBJ whole genome shotgun (WGS) entry which is preliminary data.</text>
</comment>
<dbReference type="EMBL" id="JANPWB010000010">
    <property type="protein sequence ID" value="KAJ1138455.1"/>
    <property type="molecule type" value="Genomic_DNA"/>
</dbReference>
<proteinExistence type="predicted"/>
<name>A0AAV7QJI3_PLEWA</name>
<evidence type="ECO:0000313" key="2">
    <source>
        <dbReference type="EMBL" id="KAJ1138455.1"/>
    </source>
</evidence>
<keyword evidence="3" id="KW-1185">Reference proteome</keyword>